<dbReference type="PRINTS" id="PR00385">
    <property type="entry name" value="P450"/>
</dbReference>
<keyword evidence="3 8" id="KW-0349">Heme</keyword>
<evidence type="ECO:0000256" key="1">
    <source>
        <dbReference type="ARBA" id="ARBA00001971"/>
    </source>
</evidence>
<dbReference type="Proteomes" id="UP000517252">
    <property type="component" value="Unassembled WGS sequence"/>
</dbReference>
<evidence type="ECO:0000313" key="11">
    <source>
        <dbReference type="Proteomes" id="UP000517252"/>
    </source>
</evidence>
<evidence type="ECO:0000313" key="10">
    <source>
        <dbReference type="EMBL" id="GFP58643.1"/>
    </source>
</evidence>
<dbReference type="InterPro" id="IPR001128">
    <property type="entry name" value="Cyt_P450"/>
</dbReference>
<dbReference type="InterPro" id="IPR017972">
    <property type="entry name" value="Cyt_P450_CS"/>
</dbReference>
<name>A0A6V8R7R2_TRIAP</name>
<dbReference type="GO" id="GO:0020037">
    <property type="term" value="F:heme binding"/>
    <property type="evidence" value="ECO:0007669"/>
    <property type="project" value="InterPro"/>
</dbReference>
<dbReference type="PRINTS" id="PR00463">
    <property type="entry name" value="EP450I"/>
</dbReference>
<evidence type="ECO:0000256" key="4">
    <source>
        <dbReference type="ARBA" id="ARBA00022723"/>
    </source>
</evidence>
<dbReference type="Gene3D" id="1.10.630.10">
    <property type="entry name" value="Cytochrome P450"/>
    <property type="match status" value="2"/>
</dbReference>
<dbReference type="InterPro" id="IPR002401">
    <property type="entry name" value="Cyt_P450_E_grp-I"/>
</dbReference>
<organism evidence="10 11">
    <name type="scientific">Trichoderma asperellum</name>
    <name type="common">Filamentous fungus</name>
    <dbReference type="NCBI Taxonomy" id="101201"/>
    <lineage>
        <taxon>Eukaryota</taxon>
        <taxon>Fungi</taxon>
        <taxon>Dikarya</taxon>
        <taxon>Ascomycota</taxon>
        <taxon>Pezizomycotina</taxon>
        <taxon>Sordariomycetes</taxon>
        <taxon>Hypocreomycetidae</taxon>
        <taxon>Hypocreales</taxon>
        <taxon>Hypocreaceae</taxon>
        <taxon>Trichoderma</taxon>
    </lineage>
</organism>
<accession>A0A6V8R7R2</accession>
<dbReference type="PANTHER" id="PTHR24305">
    <property type="entry name" value="CYTOCHROME P450"/>
    <property type="match status" value="1"/>
</dbReference>
<reference evidence="10 11" key="1">
    <citation type="submission" date="2020-07" db="EMBL/GenBank/DDBJ databases">
        <title>Trichoderma asperellum IC-1 whole genome shotgun sequence.</title>
        <authorList>
            <person name="Kanamasa S."/>
            <person name="Takahashi H."/>
        </authorList>
    </citation>
    <scope>NUCLEOTIDE SEQUENCE [LARGE SCALE GENOMIC DNA]</scope>
    <source>
        <strain evidence="10 11">IC-1</strain>
    </source>
</reference>
<dbReference type="SUPFAM" id="SSF48264">
    <property type="entry name" value="Cytochrome P450"/>
    <property type="match status" value="1"/>
</dbReference>
<evidence type="ECO:0000256" key="3">
    <source>
        <dbReference type="ARBA" id="ARBA00022617"/>
    </source>
</evidence>
<evidence type="ECO:0000256" key="7">
    <source>
        <dbReference type="ARBA" id="ARBA00023033"/>
    </source>
</evidence>
<dbReference type="AlphaFoldDB" id="A0A6V8R7R2"/>
<dbReference type="PANTHER" id="PTHR24305:SF237">
    <property type="entry name" value="CYTOCHROME P450 MONOOXYGENASE ATNE-RELATED"/>
    <property type="match status" value="1"/>
</dbReference>
<comment type="similarity">
    <text evidence="2 9">Belongs to the cytochrome P450 family.</text>
</comment>
<dbReference type="GO" id="GO:0004497">
    <property type="term" value="F:monooxygenase activity"/>
    <property type="evidence" value="ECO:0007669"/>
    <property type="project" value="UniProtKB-KW"/>
</dbReference>
<dbReference type="OrthoDB" id="1470350at2759"/>
<keyword evidence="7 9" id="KW-0503">Monooxygenase</keyword>
<dbReference type="PROSITE" id="PS00086">
    <property type="entry name" value="CYTOCHROME_P450"/>
    <property type="match status" value="1"/>
</dbReference>
<evidence type="ECO:0000256" key="6">
    <source>
        <dbReference type="ARBA" id="ARBA00023004"/>
    </source>
</evidence>
<feature type="binding site" description="axial binding residue" evidence="8">
    <location>
        <position position="283"/>
    </location>
    <ligand>
        <name>heme</name>
        <dbReference type="ChEBI" id="CHEBI:30413"/>
    </ligand>
    <ligandPart>
        <name>Fe</name>
        <dbReference type="ChEBI" id="CHEBI:18248"/>
    </ligandPart>
</feature>
<evidence type="ECO:0000256" key="8">
    <source>
        <dbReference type="PIRSR" id="PIRSR602401-1"/>
    </source>
</evidence>
<evidence type="ECO:0000256" key="5">
    <source>
        <dbReference type="ARBA" id="ARBA00023002"/>
    </source>
</evidence>
<dbReference type="EMBL" id="BLZH01000011">
    <property type="protein sequence ID" value="GFP58643.1"/>
    <property type="molecule type" value="Genomic_DNA"/>
</dbReference>
<evidence type="ECO:0000256" key="9">
    <source>
        <dbReference type="RuleBase" id="RU000461"/>
    </source>
</evidence>
<dbReference type="GO" id="GO:0016705">
    <property type="term" value="F:oxidoreductase activity, acting on paired donors, with incorporation or reduction of molecular oxygen"/>
    <property type="evidence" value="ECO:0007669"/>
    <property type="project" value="InterPro"/>
</dbReference>
<comment type="caution">
    <text evidence="10">The sequence shown here is derived from an EMBL/GenBank/DDBJ whole genome shotgun (WGS) entry which is preliminary data.</text>
</comment>
<evidence type="ECO:0000256" key="2">
    <source>
        <dbReference type="ARBA" id="ARBA00010617"/>
    </source>
</evidence>
<protein>
    <submittedName>
        <fullName evidence="10">Cytochrome P450 monooxygenase AKT7</fullName>
    </submittedName>
</protein>
<sequence>MVHNTPSTFTLIDKKEHAWKKRILSQKFSDSAIRSPSENDSGESAIPETKSVWSEPFNMATWCDNLFFDLMTTVVFGECFDLIRSPWYRYVPEALARSNQRVSVIVQWPMIAFRRLDKKLFKDSVHGRKEFLRFVHNLVTDRLTRGAGKGDVFSGLLDALDPTTGNKLSRDEIVAESILMIVAGEKLNSCRYLQACISECLRLAPPVASAPFREVSTGGAVVDGHYLPAGANVGTGIYSIQHNEQYFPHPFEFIPERWLEKENPYGINQTEAHVPFSIGPRACLGKSLAVTEVSLLMAYICWMLDFEIAESLKDVGGGTKNGRHGRHRPGEYQLYDHITSARNGPWIKFRRRGLEF</sequence>
<keyword evidence="6 8" id="KW-0408">Iron</keyword>
<comment type="cofactor">
    <cofactor evidence="1 8">
        <name>heme</name>
        <dbReference type="ChEBI" id="CHEBI:30413"/>
    </cofactor>
</comment>
<keyword evidence="4 8" id="KW-0479">Metal-binding</keyword>
<keyword evidence="5 9" id="KW-0560">Oxidoreductase</keyword>
<dbReference type="Pfam" id="PF00067">
    <property type="entry name" value="p450"/>
    <property type="match status" value="2"/>
</dbReference>
<proteinExistence type="inferred from homology"/>
<gene>
    <name evidence="10" type="ORF">TASIC1_0011001000</name>
</gene>
<dbReference type="GO" id="GO:0005506">
    <property type="term" value="F:iron ion binding"/>
    <property type="evidence" value="ECO:0007669"/>
    <property type="project" value="InterPro"/>
</dbReference>
<dbReference type="InterPro" id="IPR036396">
    <property type="entry name" value="Cyt_P450_sf"/>
</dbReference>
<dbReference type="InterPro" id="IPR050121">
    <property type="entry name" value="Cytochrome_P450_monoxygenase"/>
</dbReference>